<proteinExistence type="predicted"/>
<dbReference type="GO" id="GO:0006355">
    <property type="term" value="P:regulation of DNA-templated transcription"/>
    <property type="evidence" value="ECO:0007669"/>
    <property type="project" value="InterPro"/>
</dbReference>
<dbReference type="Proteomes" id="UP000026915">
    <property type="component" value="Chromosome 10"/>
</dbReference>
<dbReference type="EMBL" id="CM001888">
    <property type="protein sequence ID" value="EOY19634.1"/>
    <property type="molecule type" value="Genomic_DNA"/>
</dbReference>
<evidence type="ECO:0000313" key="2">
    <source>
        <dbReference type="EMBL" id="EOY19634.1"/>
    </source>
</evidence>
<protein>
    <submittedName>
        <fullName evidence="2">MATH and LRR domain-containing protein PFE0570w, putative isoform 1</fullName>
    </submittedName>
</protein>
<dbReference type="Gramene" id="EOY19634">
    <property type="protein sequence ID" value="EOY19634"/>
    <property type="gene ID" value="TCM_044775"/>
</dbReference>
<dbReference type="PANTHER" id="PTHR33334:SF10">
    <property type="entry name" value="PROTEIN LNK4"/>
    <property type="match status" value="1"/>
</dbReference>
<evidence type="ECO:0000256" key="1">
    <source>
        <dbReference type="SAM" id="MobiDB-lite"/>
    </source>
</evidence>
<dbReference type="GO" id="GO:0007623">
    <property type="term" value="P:circadian rhythm"/>
    <property type="evidence" value="ECO:0007669"/>
    <property type="project" value="InterPro"/>
</dbReference>
<dbReference type="AlphaFoldDB" id="A0A061FXV4"/>
<accession>A0A061FXV4</accession>
<sequence>MFLTMLVISLMGKKEFFLEGERCEIFYSIKAQHMDWCFGNGIEDLVVPMDQELADRLPSPESWSKWGYYAPGNFESSNKCFVVDENLTCEELKFNGRFCNGTEFETSADAKDPSSFPSVCGGLSEESLNQAPLSYPQPDYELDDFGRFQQMDDIFLYKRFKSIGQLFYKNYLFIIEIGSRHHQWSSLLEDLLGSEDLQKSVCFSPEDQCGRVPADYLLTDVSLDSQTISKNEHGMGSAKYLKTHAFSPSMTLEKEIPALRFKPRKSGLKNSPSVKVRFSTCRFIGKNKFQKFFTSDETSFVAYKSLLRSPVPATHLANIWHKNQTSSKPCQIYHHRRLFSCQSFFKESFIRISYAPLAKILAPPERNSETGFVSEGISLEESVLQELEMVTVQLSNKTRICFRDAFYRLAKNSKQNPVVINQHGNVCVRTHAPMWIVSEEKMRSGRKETTESETNSIDRAIANLTFNNMETNVRDFPIATPAKSKQHAIRVTGQKNNSSNQSGIHYFPRSSVASTDAEVPFLVHKRSQMRMAGHE</sequence>
<organism evidence="2 3">
    <name type="scientific">Theobroma cacao</name>
    <name type="common">Cacao</name>
    <name type="synonym">Cocoa</name>
    <dbReference type="NCBI Taxonomy" id="3641"/>
    <lineage>
        <taxon>Eukaryota</taxon>
        <taxon>Viridiplantae</taxon>
        <taxon>Streptophyta</taxon>
        <taxon>Embryophyta</taxon>
        <taxon>Tracheophyta</taxon>
        <taxon>Spermatophyta</taxon>
        <taxon>Magnoliopsida</taxon>
        <taxon>eudicotyledons</taxon>
        <taxon>Gunneridae</taxon>
        <taxon>Pentapetalae</taxon>
        <taxon>rosids</taxon>
        <taxon>malvids</taxon>
        <taxon>Malvales</taxon>
        <taxon>Malvaceae</taxon>
        <taxon>Byttnerioideae</taxon>
        <taxon>Theobroma</taxon>
    </lineage>
</organism>
<dbReference type="FunCoup" id="A0A061FXV4">
    <property type="interactions" value="138"/>
</dbReference>
<feature type="compositionally biased region" description="Polar residues" evidence="1">
    <location>
        <begin position="493"/>
        <end position="503"/>
    </location>
</feature>
<dbReference type="InterPro" id="IPR039928">
    <property type="entry name" value="LNK"/>
</dbReference>
<dbReference type="PANTHER" id="PTHR33334">
    <property type="entry name" value="PROTEIN LNK1"/>
    <property type="match status" value="1"/>
</dbReference>
<dbReference type="OMA" id="THLANIW"/>
<keyword evidence="3" id="KW-1185">Reference proteome</keyword>
<reference evidence="2 3" key="1">
    <citation type="journal article" date="2013" name="Genome Biol.">
        <title>The genome sequence of the most widely cultivated cacao type and its use to identify candidate genes regulating pod color.</title>
        <authorList>
            <person name="Motamayor J.C."/>
            <person name="Mockaitis K."/>
            <person name="Schmutz J."/>
            <person name="Haiminen N."/>
            <person name="Iii D.L."/>
            <person name="Cornejo O."/>
            <person name="Findley S.D."/>
            <person name="Zheng P."/>
            <person name="Utro F."/>
            <person name="Royaert S."/>
            <person name="Saski C."/>
            <person name="Jenkins J."/>
            <person name="Podicheti R."/>
            <person name="Zhao M."/>
            <person name="Scheffler B.E."/>
            <person name="Stack J.C."/>
            <person name="Feltus F.A."/>
            <person name="Mustiga G.M."/>
            <person name="Amores F."/>
            <person name="Phillips W."/>
            <person name="Marelli J.P."/>
            <person name="May G.D."/>
            <person name="Shapiro H."/>
            <person name="Ma J."/>
            <person name="Bustamante C.D."/>
            <person name="Schnell R.J."/>
            <person name="Main D."/>
            <person name="Gilbert D."/>
            <person name="Parida L."/>
            <person name="Kuhn D.N."/>
        </authorList>
    </citation>
    <scope>NUCLEOTIDE SEQUENCE [LARGE SCALE GENOMIC DNA]</scope>
    <source>
        <strain evidence="3">cv. Matina 1-6</strain>
    </source>
</reference>
<name>A0A061FXV4_THECC</name>
<feature type="region of interest" description="Disordered" evidence="1">
    <location>
        <begin position="484"/>
        <end position="503"/>
    </location>
</feature>
<evidence type="ECO:0000313" key="3">
    <source>
        <dbReference type="Proteomes" id="UP000026915"/>
    </source>
</evidence>
<dbReference type="eggNOG" id="ENOG502QT3G">
    <property type="taxonomic scope" value="Eukaryota"/>
</dbReference>
<dbReference type="InParanoid" id="A0A061FXV4"/>
<dbReference type="STRING" id="3641.A0A061FXV4"/>
<gene>
    <name evidence="2" type="ORF">TCM_044775</name>
</gene>